<sequence length="192" mass="22476">MSSHSSFSDAELAVFFKEGDRDAFAEIFERYNDVLFAHAYNKLRNKEEARDIVQDVFVRFWNKREQIELKSNLSGYLYVMVRNSIFSLISHKNVVNQYATSFNQFKYNGEPITDHLVREKQLAAIIETEIAALPPRMREVFELSRKENLSNRQIAERLGLSEFTVADQIKKALRVLRLRIGLVLFVALHFIR</sequence>
<evidence type="ECO:0000256" key="1">
    <source>
        <dbReference type="ARBA" id="ARBA00010641"/>
    </source>
</evidence>
<dbReference type="InterPro" id="IPR014284">
    <property type="entry name" value="RNA_pol_sigma-70_dom"/>
</dbReference>
<dbReference type="InterPro" id="IPR036388">
    <property type="entry name" value="WH-like_DNA-bd_sf"/>
</dbReference>
<accession>A0A521FDE8</accession>
<dbReference type="Pfam" id="PF08281">
    <property type="entry name" value="Sigma70_r4_2"/>
    <property type="match status" value="1"/>
</dbReference>
<dbReference type="NCBIfam" id="TIGR02937">
    <property type="entry name" value="sigma70-ECF"/>
    <property type="match status" value="1"/>
</dbReference>
<dbReference type="SUPFAM" id="SSF88659">
    <property type="entry name" value="Sigma3 and sigma4 domains of RNA polymerase sigma factors"/>
    <property type="match status" value="1"/>
</dbReference>
<dbReference type="SUPFAM" id="SSF88946">
    <property type="entry name" value="Sigma2 domain of RNA polymerase sigma factors"/>
    <property type="match status" value="1"/>
</dbReference>
<dbReference type="Gene3D" id="1.10.1740.10">
    <property type="match status" value="1"/>
</dbReference>
<keyword evidence="2" id="KW-0805">Transcription regulation</keyword>
<keyword evidence="4" id="KW-0804">Transcription</keyword>
<dbReference type="GO" id="GO:0006352">
    <property type="term" value="P:DNA-templated transcription initiation"/>
    <property type="evidence" value="ECO:0007669"/>
    <property type="project" value="InterPro"/>
</dbReference>
<keyword evidence="8" id="KW-1185">Reference proteome</keyword>
<dbReference type="Gene3D" id="1.10.10.10">
    <property type="entry name" value="Winged helix-like DNA-binding domain superfamily/Winged helix DNA-binding domain"/>
    <property type="match status" value="1"/>
</dbReference>
<dbReference type="GO" id="GO:0003677">
    <property type="term" value="F:DNA binding"/>
    <property type="evidence" value="ECO:0007669"/>
    <property type="project" value="InterPro"/>
</dbReference>
<dbReference type="GO" id="GO:0016987">
    <property type="term" value="F:sigma factor activity"/>
    <property type="evidence" value="ECO:0007669"/>
    <property type="project" value="UniProtKB-KW"/>
</dbReference>
<reference evidence="7 8" key="1">
    <citation type="submission" date="2017-05" db="EMBL/GenBank/DDBJ databases">
        <authorList>
            <person name="Varghese N."/>
            <person name="Submissions S."/>
        </authorList>
    </citation>
    <scope>NUCLEOTIDE SEQUENCE [LARGE SCALE GENOMIC DNA]</scope>
    <source>
        <strain evidence="7 8">DSM 19036</strain>
    </source>
</reference>
<evidence type="ECO:0000259" key="5">
    <source>
        <dbReference type="Pfam" id="PF04542"/>
    </source>
</evidence>
<dbReference type="OrthoDB" id="659569at2"/>
<evidence type="ECO:0000256" key="4">
    <source>
        <dbReference type="ARBA" id="ARBA00023163"/>
    </source>
</evidence>
<feature type="domain" description="RNA polymerase sigma-70 region 2" evidence="5">
    <location>
        <begin position="27"/>
        <end position="89"/>
    </location>
</feature>
<dbReference type="PANTHER" id="PTHR43133">
    <property type="entry name" value="RNA POLYMERASE ECF-TYPE SIGMA FACTO"/>
    <property type="match status" value="1"/>
</dbReference>
<dbReference type="RefSeq" id="WP_142530062.1">
    <property type="nucleotide sequence ID" value="NZ_CBCSJO010000001.1"/>
</dbReference>
<dbReference type="InterPro" id="IPR013324">
    <property type="entry name" value="RNA_pol_sigma_r3/r4-like"/>
</dbReference>
<proteinExistence type="inferred from homology"/>
<dbReference type="InterPro" id="IPR013325">
    <property type="entry name" value="RNA_pol_sigma_r2"/>
</dbReference>
<dbReference type="AlphaFoldDB" id="A0A521FDE8"/>
<dbReference type="NCBIfam" id="TIGR02985">
    <property type="entry name" value="Sig70_bacteroi1"/>
    <property type="match status" value="1"/>
</dbReference>
<evidence type="ECO:0000313" key="8">
    <source>
        <dbReference type="Proteomes" id="UP000320300"/>
    </source>
</evidence>
<dbReference type="InterPro" id="IPR007627">
    <property type="entry name" value="RNA_pol_sigma70_r2"/>
</dbReference>
<dbReference type="CDD" id="cd06171">
    <property type="entry name" value="Sigma70_r4"/>
    <property type="match status" value="1"/>
</dbReference>
<feature type="domain" description="RNA polymerase sigma factor 70 region 4 type 2" evidence="6">
    <location>
        <begin position="125"/>
        <end position="174"/>
    </location>
</feature>
<organism evidence="7 8">
    <name type="scientific">Pedobacter westerhofensis</name>
    <dbReference type="NCBI Taxonomy" id="425512"/>
    <lineage>
        <taxon>Bacteria</taxon>
        <taxon>Pseudomonadati</taxon>
        <taxon>Bacteroidota</taxon>
        <taxon>Sphingobacteriia</taxon>
        <taxon>Sphingobacteriales</taxon>
        <taxon>Sphingobacteriaceae</taxon>
        <taxon>Pedobacter</taxon>
    </lineage>
</organism>
<dbReference type="EMBL" id="FXTN01000011">
    <property type="protein sequence ID" value="SMO93631.1"/>
    <property type="molecule type" value="Genomic_DNA"/>
</dbReference>
<dbReference type="InterPro" id="IPR014327">
    <property type="entry name" value="RNA_pol_sigma70_bacteroid"/>
</dbReference>
<dbReference type="InterPro" id="IPR039425">
    <property type="entry name" value="RNA_pol_sigma-70-like"/>
</dbReference>
<dbReference type="PANTHER" id="PTHR43133:SF46">
    <property type="entry name" value="RNA POLYMERASE SIGMA-70 FACTOR ECF SUBFAMILY"/>
    <property type="match status" value="1"/>
</dbReference>
<gene>
    <name evidence="7" type="ORF">SAMN06265348_11178</name>
</gene>
<keyword evidence="3" id="KW-0731">Sigma factor</keyword>
<comment type="similarity">
    <text evidence="1">Belongs to the sigma-70 factor family. ECF subfamily.</text>
</comment>
<evidence type="ECO:0000256" key="3">
    <source>
        <dbReference type="ARBA" id="ARBA00023082"/>
    </source>
</evidence>
<dbReference type="Proteomes" id="UP000320300">
    <property type="component" value="Unassembled WGS sequence"/>
</dbReference>
<evidence type="ECO:0000256" key="2">
    <source>
        <dbReference type="ARBA" id="ARBA00023015"/>
    </source>
</evidence>
<protein>
    <submittedName>
        <fullName evidence="7">RNA polymerase sigma-70 factor, ECF subfamily</fullName>
    </submittedName>
</protein>
<dbReference type="InterPro" id="IPR013249">
    <property type="entry name" value="RNA_pol_sigma70_r4_t2"/>
</dbReference>
<dbReference type="Pfam" id="PF04542">
    <property type="entry name" value="Sigma70_r2"/>
    <property type="match status" value="1"/>
</dbReference>
<evidence type="ECO:0000313" key="7">
    <source>
        <dbReference type="EMBL" id="SMO93631.1"/>
    </source>
</evidence>
<evidence type="ECO:0000259" key="6">
    <source>
        <dbReference type="Pfam" id="PF08281"/>
    </source>
</evidence>
<name>A0A521FDE8_9SPHI</name>